<gene>
    <name evidence="1" type="ORF">LXM26_26505</name>
</gene>
<dbReference type="RefSeq" id="WP_234658069.1">
    <property type="nucleotide sequence ID" value="NZ_CP094997.1"/>
</dbReference>
<keyword evidence="2" id="KW-1185">Reference proteome</keyword>
<sequence>MKPQEQILKELSEIRQAIVRIAGTPALPPEEQFSEASLDKVALELKKLSIKRGEWIDDGDLSRYFKGVYNGGRFIRETFGFNDFFKKGKSYYYRKSSIIRLSQELKSRNVDLARYMELKESEAKFEEKVSAVAAANKKQKKKKPPFQLPDSLKDITTEDFHPAVEIVEAELSKLREQFTKENLSKYIDVYGGHAMMKFRYPFSGFAEKEIKSKCRRWCDQYNMACDALSKLSGKEKKFTPPEDPNAYEL</sequence>
<protein>
    <submittedName>
        <fullName evidence="1">Uncharacterized protein</fullName>
    </submittedName>
</protein>
<organism evidence="1 2">
    <name type="scientific">Dyadobacter chenwenxiniae</name>
    <dbReference type="NCBI Taxonomy" id="2906456"/>
    <lineage>
        <taxon>Bacteria</taxon>
        <taxon>Pseudomonadati</taxon>
        <taxon>Bacteroidota</taxon>
        <taxon>Cytophagia</taxon>
        <taxon>Cytophagales</taxon>
        <taxon>Spirosomataceae</taxon>
        <taxon>Dyadobacter</taxon>
    </lineage>
</organism>
<evidence type="ECO:0000313" key="2">
    <source>
        <dbReference type="Proteomes" id="UP001139000"/>
    </source>
</evidence>
<proteinExistence type="predicted"/>
<dbReference type="EMBL" id="JAJTTC010000010">
    <property type="protein sequence ID" value="MCF0065093.1"/>
    <property type="molecule type" value="Genomic_DNA"/>
</dbReference>
<dbReference type="Proteomes" id="UP001139000">
    <property type="component" value="Unassembled WGS sequence"/>
</dbReference>
<accession>A0A9X1PQB5</accession>
<evidence type="ECO:0000313" key="1">
    <source>
        <dbReference type="EMBL" id="MCF0065093.1"/>
    </source>
</evidence>
<reference evidence="1" key="1">
    <citation type="submission" date="2021-12" db="EMBL/GenBank/DDBJ databases">
        <title>Novel species in genus Dyadobacter.</title>
        <authorList>
            <person name="Ma C."/>
        </authorList>
    </citation>
    <scope>NUCLEOTIDE SEQUENCE</scope>
    <source>
        <strain evidence="1">LJ419</strain>
    </source>
</reference>
<dbReference type="AlphaFoldDB" id="A0A9X1PQB5"/>
<comment type="caution">
    <text evidence="1">The sequence shown here is derived from an EMBL/GenBank/DDBJ whole genome shotgun (WGS) entry which is preliminary data.</text>
</comment>
<name>A0A9X1PQB5_9BACT</name>